<evidence type="ECO:0000313" key="2">
    <source>
        <dbReference type="EMBL" id="SPD73077.1"/>
    </source>
</evidence>
<name>A0A445MUA1_9BACT</name>
<evidence type="ECO:0000259" key="1">
    <source>
        <dbReference type="Pfam" id="PF07238"/>
    </source>
</evidence>
<dbReference type="AlphaFoldDB" id="A0A445MUA1"/>
<organism evidence="2">
    <name type="scientific">uncultured Desulfobacterium sp</name>
    <dbReference type="NCBI Taxonomy" id="201089"/>
    <lineage>
        <taxon>Bacteria</taxon>
        <taxon>Pseudomonadati</taxon>
        <taxon>Thermodesulfobacteriota</taxon>
        <taxon>Desulfobacteria</taxon>
        <taxon>Desulfobacterales</taxon>
        <taxon>Desulfobacteriaceae</taxon>
        <taxon>Desulfobacterium</taxon>
        <taxon>environmental samples</taxon>
    </lineage>
</organism>
<gene>
    <name evidence="2" type="ORF">PITCH_A1670020</name>
</gene>
<accession>A0A445MUA1</accession>
<proteinExistence type="predicted"/>
<feature type="domain" description="PilZ" evidence="1">
    <location>
        <begin position="10"/>
        <end position="100"/>
    </location>
</feature>
<dbReference type="EMBL" id="OJIN01000076">
    <property type="protein sequence ID" value="SPD73077.1"/>
    <property type="molecule type" value="Genomic_DNA"/>
</dbReference>
<dbReference type="GO" id="GO:0035438">
    <property type="term" value="F:cyclic-di-GMP binding"/>
    <property type="evidence" value="ECO:0007669"/>
    <property type="project" value="InterPro"/>
</dbReference>
<dbReference type="Gene3D" id="2.40.10.220">
    <property type="entry name" value="predicted glycosyltransferase like domains"/>
    <property type="match status" value="1"/>
</dbReference>
<reference evidence="2" key="1">
    <citation type="submission" date="2018-01" db="EMBL/GenBank/DDBJ databases">
        <authorList>
            <person name="Regsiter A."/>
            <person name="William W."/>
        </authorList>
    </citation>
    <scope>NUCLEOTIDE SEQUENCE</scope>
    <source>
        <strain evidence="2">TRIP AH-1</strain>
    </source>
</reference>
<dbReference type="Pfam" id="PF07238">
    <property type="entry name" value="PilZ"/>
    <property type="match status" value="1"/>
</dbReference>
<dbReference type="SUPFAM" id="SSF141371">
    <property type="entry name" value="PilZ domain-like"/>
    <property type="match status" value="1"/>
</dbReference>
<dbReference type="InterPro" id="IPR009875">
    <property type="entry name" value="PilZ_domain"/>
</dbReference>
<sequence>MQVNEDNIQERRGYPRVKKLYLLSYVNKESGRQVSPVLMGRTLDVSPSGVRVEVFQRIGINSEMELEIACNEESITAKGVVVRSNRTGNEVFVVGIKFNESQPLLAERPLP</sequence>
<protein>
    <recommendedName>
        <fullName evidence="1">PilZ domain-containing protein</fullName>
    </recommendedName>
</protein>